<evidence type="ECO:0000259" key="5">
    <source>
        <dbReference type="PROSITE" id="PS50931"/>
    </source>
</evidence>
<dbReference type="RefSeq" id="WP_019957167.1">
    <property type="nucleotide sequence ID" value="NZ_CP091512.1"/>
</dbReference>
<dbReference type="PROSITE" id="PS50931">
    <property type="entry name" value="HTH_LYSR"/>
    <property type="match status" value="1"/>
</dbReference>
<organism evidence="6 7">
    <name type="scientific">Vitreoscilla stercoraria</name>
    <dbReference type="NCBI Taxonomy" id="61"/>
    <lineage>
        <taxon>Bacteria</taxon>
        <taxon>Pseudomonadati</taxon>
        <taxon>Pseudomonadota</taxon>
        <taxon>Betaproteobacteria</taxon>
        <taxon>Neisseriales</taxon>
        <taxon>Neisseriaceae</taxon>
        <taxon>Vitreoscilla</taxon>
    </lineage>
</organism>
<evidence type="ECO:0000256" key="1">
    <source>
        <dbReference type="ARBA" id="ARBA00009437"/>
    </source>
</evidence>
<keyword evidence="7" id="KW-1185">Reference proteome</keyword>
<dbReference type="Gene3D" id="3.40.190.290">
    <property type="match status" value="1"/>
</dbReference>
<dbReference type="SUPFAM" id="SSF46785">
    <property type="entry name" value="Winged helix' DNA-binding domain"/>
    <property type="match status" value="1"/>
</dbReference>
<sequence>MTFTQLDIFVLVAELKSFTATAERLNISQSAVSHAIKSLEKEWQLSLMSRHHTEFELTEAGHTLLLHAKELLSVNQTLQQHVSSLRGLHEGSIKIGSFGTSASICLLPKILEAFQQRYPKIDVYIDEGDDKEISTWLLERKIDVGFVVLPDERFDTFALTEDRFVALLPSSFPLAQQTFIHPKDLDHLPFIMTTAGSQTYVEKILQQHQSKPKIQYHFSQLMTIINMVNAQLGASIVAEMALFDEVLERYPNVIKKPLRPNVSRKIGLAVKNKTHMSPACQAFIEVAQSLFD</sequence>
<dbReference type="InterPro" id="IPR005119">
    <property type="entry name" value="LysR_subst-bd"/>
</dbReference>
<dbReference type="PRINTS" id="PR00039">
    <property type="entry name" value="HTHLYSR"/>
</dbReference>
<dbReference type="Pfam" id="PF00126">
    <property type="entry name" value="HTH_1"/>
    <property type="match status" value="1"/>
</dbReference>
<keyword evidence="3" id="KW-0238">DNA-binding</keyword>
<reference evidence="6" key="1">
    <citation type="submission" date="2021-12" db="EMBL/GenBank/DDBJ databases">
        <authorList>
            <person name="Veyrier F.J."/>
        </authorList>
    </citation>
    <scope>NUCLEOTIDE SEQUENCE</scope>
    <source>
        <strain evidence="6">SAG 1488-6</strain>
    </source>
</reference>
<dbReference type="PANTHER" id="PTHR30419:SF24">
    <property type="entry name" value="HTH-TYPE TRANSCRIPTIONAL REGULATOR CZCR"/>
    <property type="match status" value="1"/>
</dbReference>
<proteinExistence type="inferred from homology"/>
<dbReference type="CDD" id="cd05466">
    <property type="entry name" value="PBP2_LTTR_substrate"/>
    <property type="match status" value="1"/>
</dbReference>
<dbReference type="Pfam" id="PF03466">
    <property type="entry name" value="LysR_substrate"/>
    <property type="match status" value="1"/>
</dbReference>
<dbReference type="EMBL" id="CP091512">
    <property type="protein sequence ID" value="UOO92831.1"/>
    <property type="molecule type" value="Genomic_DNA"/>
</dbReference>
<dbReference type="InterPro" id="IPR036390">
    <property type="entry name" value="WH_DNA-bd_sf"/>
</dbReference>
<name>A0ABY4EAQ8_VITST</name>
<dbReference type="SUPFAM" id="SSF53850">
    <property type="entry name" value="Periplasmic binding protein-like II"/>
    <property type="match status" value="1"/>
</dbReference>
<accession>A0ABY4EAQ8</accession>
<dbReference type="InterPro" id="IPR000847">
    <property type="entry name" value="LysR_HTH_N"/>
</dbReference>
<dbReference type="InterPro" id="IPR050950">
    <property type="entry name" value="HTH-type_LysR_regulators"/>
</dbReference>
<keyword evidence="4" id="KW-0804">Transcription</keyword>
<dbReference type="InterPro" id="IPR036388">
    <property type="entry name" value="WH-like_DNA-bd_sf"/>
</dbReference>
<protein>
    <submittedName>
        <fullName evidence="6">LysR family transcriptional regulator</fullName>
    </submittedName>
</protein>
<evidence type="ECO:0000256" key="2">
    <source>
        <dbReference type="ARBA" id="ARBA00023015"/>
    </source>
</evidence>
<comment type="similarity">
    <text evidence="1">Belongs to the LysR transcriptional regulatory family.</text>
</comment>
<evidence type="ECO:0000256" key="3">
    <source>
        <dbReference type="ARBA" id="ARBA00023125"/>
    </source>
</evidence>
<feature type="domain" description="HTH lysR-type" evidence="5">
    <location>
        <begin position="1"/>
        <end position="58"/>
    </location>
</feature>
<gene>
    <name evidence="6" type="ORF">LVJ81_01945</name>
</gene>
<evidence type="ECO:0000313" key="7">
    <source>
        <dbReference type="Proteomes" id="UP000832034"/>
    </source>
</evidence>
<reference evidence="6" key="2">
    <citation type="journal article" date="2022" name="Res Sq">
        <title>Evolution of multicellular longitudinally dividing oral cavity symbionts (Neisseriaceae).</title>
        <authorList>
            <person name="Nyongesa S."/>
            <person name="Weber P."/>
            <person name="Bernet E."/>
            <person name="Pullido F."/>
            <person name="Nieckarz M."/>
            <person name="Delaby M."/>
            <person name="Nieves C."/>
            <person name="Viehboeck T."/>
            <person name="Krause N."/>
            <person name="Rivera-Millot A."/>
            <person name="Nakamura A."/>
            <person name="Vischer N."/>
            <person name="VanNieuwenhze M."/>
            <person name="Brun Y."/>
            <person name="Cava F."/>
            <person name="Bulgheresi S."/>
            <person name="Veyrier F."/>
        </authorList>
    </citation>
    <scope>NUCLEOTIDE SEQUENCE</scope>
    <source>
        <strain evidence="6">SAG 1488-6</strain>
    </source>
</reference>
<dbReference type="Gene3D" id="1.10.10.10">
    <property type="entry name" value="Winged helix-like DNA-binding domain superfamily/Winged helix DNA-binding domain"/>
    <property type="match status" value="1"/>
</dbReference>
<dbReference type="Proteomes" id="UP000832034">
    <property type="component" value="Chromosome"/>
</dbReference>
<keyword evidence="2" id="KW-0805">Transcription regulation</keyword>
<evidence type="ECO:0000313" key="6">
    <source>
        <dbReference type="EMBL" id="UOO92831.1"/>
    </source>
</evidence>
<evidence type="ECO:0000256" key="4">
    <source>
        <dbReference type="ARBA" id="ARBA00023163"/>
    </source>
</evidence>
<dbReference type="PANTHER" id="PTHR30419">
    <property type="entry name" value="HTH-TYPE TRANSCRIPTIONAL REGULATOR YBHD"/>
    <property type="match status" value="1"/>
</dbReference>